<dbReference type="EMBL" id="BEXT01000002">
    <property type="protein sequence ID" value="GBC64160.1"/>
    <property type="molecule type" value="Genomic_DNA"/>
</dbReference>
<evidence type="ECO:0000256" key="3">
    <source>
        <dbReference type="ARBA" id="ARBA00011245"/>
    </source>
</evidence>
<keyword evidence="7 16" id="KW-0548">Nucleotidyltransferase</keyword>
<dbReference type="PROSITE" id="PS50173">
    <property type="entry name" value="UMUC"/>
    <property type="match status" value="1"/>
</dbReference>
<dbReference type="Proteomes" id="UP000288096">
    <property type="component" value="Unassembled WGS sequence"/>
</dbReference>
<dbReference type="GO" id="GO:0006281">
    <property type="term" value="P:DNA repair"/>
    <property type="evidence" value="ECO:0007669"/>
    <property type="project" value="UniProtKB-UniRule"/>
</dbReference>
<dbReference type="Pfam" id="PF21999">
    <property type="entry name" value="IMS_HHH_1"/>
    <property type="match status" value="1"/>
</dbReference>
<evidence type="ECO:0000256" key="15">
    <source>
        <dbReference type="ARBA" id="ARBA00049244"/>
    </source>
</evidence>
<proteinExistence type="inferred from homology"/>
<dbReference type="OrthoDB" id="9808813at2"/>
<dbReference type="InterPro" id="IPR043128">
    <property type="entry name" value="Rev_trsase/Diguanyl_cyclase"/>
</dbReference>
<dbReference type="RefSeq" id="WP_124331477.1">
    <property type="nucleotide sequence ID" value="NZ_BEXT01000002.1"/>
</dbReference>
<evidence type="ECO:0000256" key="11">
    <source>
        <dbReference type="ARBA" id="ARBA00022842"/>
    </source>
</evidence>
<evidence type="ECO:0000256" key="16">
    <source>
        <dbReference type="HAMAP-Rule" id="MF_01113"/>
    </source>
</evidence>
<keyword evidence="14 16" id="KW-0234">DNA repair</keyword>
<evidence type="ECO:0000256" key="8">
    <source>
        <dbReference type="ARBA" id="ARBA00022705"/>
    </source>
</evidence>
<keyword evidence="6 16" id="KW-0808">Transferase</keyword>
<keyword evidence="8 16" id="KW-0235">DNA replication</keyword>
<keyword evidence="10 16" id="KW-0227">DNA damage</keyword>
<dbReference type="SUPFAM" id="SSF56672">
    <property type="entry name" value="DNA/RNA polymerases"/>
    <property type="match status" value="1"/>
</dbReference>
<keyword evidence="13 16" id="KW-0238">DNA-binding</keyword>
<evidence type="ECO:0000256" key="9">
    <source>
        <dbReference type="ARBA" id="ARBA00022723"/>
    </source>
</evidence>
<dbReference type="GO" id="GO:0000287">
    <property type="term" value="F:magnesium ion binding"/>
    <property type="evidence" value="ECO:0007669"/>
    <property type="project" value="UniProtKB-UniRule"/>
</dbReference>
<dbReference type="InterPro" id="IPR022880">
    <property type="entry name" value="DNApol_IV"/>
</dbReference>
<dbReference type="PANTHER" id="PTHR11076:SF33">
    <property type="entry name" value="DNA POLYMERASE KAPPA"/>
    <property type="match status" value="1"/>
</dbReference>
<dbReference type="GO" id="GO:0003887">
    <property type="term" value="F:DNA-directed DNA polymerase activity"/>
    <property type="evidence" value="ECO:0007669"/>
    <property type="project" value="UniProtKB-UniRule"/>
</dbReference>
<dbReference type="AlphaFoldDB" id="A0A401G4M1"/>
<evidence type="ECO:0000256" key="10">
    <source>
        <dbReference type="ARBA" id="ARBA00022763"/>
    </source>
</evidence>
<dbReference type="Gene3D" id="3.30.70.270">
    <property type="match status" value="1"/>
</dbReference>
<sequence>MILHVDMDAFFASVEQRDDPRLKNRPIVVSGHSKRSVVAAASYEARKFGVHSAMPVFQARQKCPHLIIVPGNREKYSVDSKKIMAVLSMFSPLVEPVSIDEAYVDVSGCQKLLGSPQSIALNIKQEISNQLGLTCSIGIAPVKFLAKIASDMNKPDGLTIICPTKIDAVIKDLPIEKVPGVGKNAMNQMNRLNIKTLGDIRGLQMDLLKKKFGKFGSRLFQLSRGIDKTPVETGHVRKSISSETTLAQDIHDFQDVSDILLSQSQRVGRDLRKKDLVCKNVAIKIKFSDFTQITRSKKTAEWICSSKAIFDHALALYSKVALKKKIRLIGVGVSRLRDKKEPVQMDLLQPRDQKIKKQWETVDSAVDAVAEKFGTAFIQKASLTKK</sequence>
<dbReference type="Pfam" id="PF11799">
    <property type="entry name" value="IMS_C"/>
    <property type="match status" value="1"/>
</dbReference>
<dbReference type="InterPro" id="IPR001126">
    <property type="entry name" value="UmuC"/>
</dbReference>
<feature type="active site" evidence="16">
    <location>
        <position position="101"/>
    </location>
</feature>
<dbReference type="GO" id="GO:0003684">
    <property type="term" value="F:damaged DNA binding"/>
    <property type="evidence" value="ECO:0007669"/>
    <property type="project" value="InterPro"/>
</dbReference>
<dbReference type="InterPro" id="IPR017961">
    <property type="entry name" value="DNA_pol_Y-fam_little_finger"/>
</dbReference>
<evidence type="ECO:0000313" key="18">
    <source>
        <dbReference type="EMBL" id="GBC64160.1"/>
    </source>
</evidence>
<keyword evidence="4 16" id="KW-0515">Mutator protein</keyword>
<feature type="site" description="Substrate discrimination" evidence="16">
    <location>
        <position position="11"/>
    </location>
</feature>
<evidence type="ECO:0000256" key="2">
    <source>
        <dbReference type="ARBA" id="ARBA00010945"/>
    </source>
</evidence>
<dbReference type="PANTHER" id="PTHR11076">
    <property type="entry name" value="DNA REPAIR POLYMERASE UMUC / TRANSFERASE FAMILY MEMBER"/>
    <property type="match status" value="1"/>
</dbReference>
<dbReference type="FunFam" id="3.30.1490.100:FF:000004">
    <property type="entry name" value="DNA polymerase IV"/>
    <property type="match status" value="1"/>
</dbReference>
<comment type="function">
    <text evidence="16">Poorly processive, error-prone DNA polymerase involved in untargeted mutagenesis. Copies undamaged DNA at stalled replication forks, which arise in vivo from mismatched or misaligned primer ends. These misaligned primers can be extended by PolIV. Exhibits no 3'-5' exonuclease (proofreading) activity. May be involved in translesional synthesis, in conjunction with the beta clamp from PolIII.</text>
</comment>
<evidence type="ECO:0000256" key="4">
    <source>
        <dbReference type="ARBA" id="ARBA00022457"/>
    </source>
</evidence>
<feature type="binding site" evidence="16">
    <location>
        <position position="6"/>
    </location>
    <ligand>
        <name>Mg(2+)</name>
        <dbReference type="ChEBI" id="CHEBI:18420"/>
    </ligand>
</feature>
<protein>
    <recommendedName>
        <fullName evidence="16">DNA polymerase IV</fullName>
        <shortName evidence="16">Pol IV</shortName>
        <ecNumber evidence="16">2.7.7.7</ecNumber>
    </recommendedName>
</protein>
<evidence type="ECO:0000259" key="17">
    <source>
        <dbReference type="PROSITE" id="PS50173"/>
    </source>
</evidence>
<keyword evidence="9 16" id="KW-0479">Metal-binding</keyword>
<organism evidence="18 19">
    <name type="scientific">Desulfonema ishimotonii</name>
    <dbReference type="NCBI Taxonomy" id="45657"/>
    <lineage>
        <taxon>Bacteria</taxon>
        <taxon>Pseudomonadati</taxon>
        <taxon>Thermodesulfobacteriota</taxon>
        <taxon>Desulfobacteria</taxon>
        <taxon>Desulfobacterales</taxon>
        <taxon>Desulfococcaceae</taxon>
        <taxon>Desulfonema</taxon>
    </lineage>
</organism>
<evidence type="ECO:0000256" key="12">
    <source>
        <dbReference type="ARBA" id="ARBA00022932"/>
    </source>
</evidence>
<dbReference type="InterPro" id="IPR050116">
    <property type="entry name" value="DNA_polymerase-Y"/>
</dbReference>
<evidence type="ECO:0000256" key="14">
    <source>
        <dbReference type="ARBA" id="ARBA00023204"/>
    </source>
</evidence>
<feature type="domain" description="UmuC" evidence="17">
    <location>
        <begin position="2"/>
        <end position="182"/>
    </location>
</feature>
<comment type="catalytic activity">
    <reaction evidence="15 16">
        <text>DNA(n) + a 2'-deoxyribonucleoside 5'-triphosphate = DNA(n+1) + diphosphate</text>
        <dbReference type="Rhea" id="RHEA:22508"/>
        <dbReference type="Rhea" id="RHEA-COMP:17339"/>
        <dbReference type="Rhea" id="RHEA-COMP:17340"/>
        <dbReference type="ChEBI" id="CHEBI:33019"/>
        <dbReference type="ChEBI" id="CHEBI:61560"/>
        <dbReference type="ChEBI" id="CHEBI:173112"/>
        <dbReference type="EC" id="2.7.7.7"/>
    </reaction>
</comment>
<dbReference type="NCBIfam" id="NF010731">
    <property type="entry name" value="PRK14133.1"/>
    <property type="match status" value="1"/>
</dbReference>
<dbReference type="EC" id="2.7.7.7" evidence="16"/>
<reference evidence="19" key="2">
    <citation type="submission" date="2019-01" db="EMBL/GenBank/DDBJ databases">
        <title>Genome sequence of Desulfonema ishimotonii strain Tokyo 01.</title>
        <authorList>
            <person name="Fukui M."/>
        </authorList>
    </citation>
    <scope>NUCLEOTIDE SEQUENCE [LARGE SCALE GENOMIC DNA]</scope>
    <source>
        <strain evidence="19">Tokyo 01</strain>
    </source>
</reference>
<dbReference type="FunFam" id="3.40.1170.60:FF:000001">
    <property type="entry name" value="DNA polymerase IV"/>
    <property type="match status" value="1"/>
</dbReference>
<dbReference type="NCBIfam" id="NF002677">
    <property type="entry name" value="PRK02406.1"/>
    <property type="match status" value="1"/>
</dbReference>
<dbReference type="SUPFAM" id="SSF100879">
    <property type="entry name" value="Lesion bypass DNA polymerase (Y-family), little finger domain"/>
    <property type="match status" value="1"/>
</dbReference>
<comment type="subcellular location">
    <subcellularLocation>
        <location evidence="1 16">Cytoplasm</location>
    </subcellularLocation>
</comment>
<dbReference type="GO" id="GO:0042276">
    <property type="term" value="P:error-prone translesion synthesis"/>
    <property type="evidence" value="ECO:0007669"/>
    <property type="project" value="TreeGrafter"/>
</dbReference>
<comment type="similarity">
    <text evidence="2 16">Belongs to the DNA polymerase type-Y family.</text>
</comment>
<dbReference type="GO" id="GO:0005829">
    <property type="term" value="C:cytosol"/>
    <property type="evidence" value="ECO:0007669"/>
    <property type="project" value="TreeGrafter"/>
</dbReference>
<evidence type="ECO:0000256" key="6">
    <source>
        <dbReference type="ARBA" id="ARBA00022679"/>
    </source>
</evidence>
<dbReference type="InterPro" id="IPR036775">
    <property type="entry name" value="DNA_pol_Y-fam_lit_finger_sf"/>
</dbReference>
<evidence type="ECO:0000256" key="13">
    <source>
        <dbReference type="ARBA" id="ARBA00023125"/>
    </source>
</evidence>
<dbReference type="InterPro" id="IPR053848">
    <property type="entry name" value="IMS_HHH_1"/>
</dbReference>
<dbReference type="CDD" id="cd03586">
    <property type="entry name" value="PolY_Pol_IV_kappa"/>
    <property type="match status" value="1"/>
</dbReference>
<dbReference type="GO" id="GO:0009432">
    <property type="term" value="P:SOS response"/>
    <property type="evidence" value="ECO:0007669"/>
    <property type="project" value="TreeGrafter"/>
</dbReference>
<gene>
    <name evidence="16" type="primary">dinB</name>
    <name evidence="18" type="ORF">DENIS_5178</name>
</gene>
<dbReference type="Pfam" id="PF00817">
    <property type="entry name" value="IMS"/>
    <property type="match status" value="1"/>
</dbReference>
<evidence type="ECO:0000256" key="5">
    <source>
        <dbReference type="ARBA" id="ARBA00022490"/>
    </source>
</evidence>
<accession>A0A401G4M1</accession>
<keyword evidence="19" id="KW-1185">Reference proteome</keyword>
<comment type="caution">
    <text evidence="18">The sequence shown here is derived from an EMBL/GenBank/DDBJ whole genome shotgun (WGS) entry which is preliminary data.</text>
</comment>
<keyword evidence="11 16" id="KW-0460">Magnesium</keyword>
<feature type="binding site" evidence="16">
    <location>
        <position position="100"/>
    </location>
    <ligand>
        <name>Mg(2+)</name>
        <dbReference type="ChEBI" id="CHEBI:18420"/>
    </ligand>
</feature>
<keyword evidence="5 16" id="KW-0963">Cytoplasm</keyword>
<dbReference type="Gene3D" id="3.30.1490.100">
    <property type="entry name" value="DNA polymerase, Y-family, little finger domain"/>
    <property type="match status" value="1"/>
</dbReference>
<evidence type="ECO:0000313" key="19">
    <source>
        <dbReference type="Proteomes" id="UP000288096"/>
    </source>
</evidence>
<name>A0A401G4M1_9BACT</name>
<evidence type="ECO:0000256" key="7">
    <source>
        <dbReference type="ARBA" id="ARBA00022695"/>
    </source>
</evidence>
<comment type="cofactor">
    <cofactor evidence="16">
        <name>Mg(2+)</name>
        <dbReference type="ChEBI" id="CHEBI:18420"/>
    </cofactor>
    <text evidence="16">Binds 2 magnesium ions per subunit.</text>
</comment>
<dbReference type="GO" id="GO:0006261">
    <property type="term" value="P:DNA-templated DNA replication"/>
    <property type="evidence" value="ECO:0007669"/>
    <property type="project" value="UniProtKB-UniRule"/>
</dbReference>
<comment type="subunit">
    <text evidence="3 16">Monomer.</text>
</comment>
<dbReference type="Gene3D" id="3.40.1170.60">
    <property type="match status" value="1"/>
</dbReference>
<dbReference type="Gene3D" id="1.10.150.20">
    <property type="entry name" value="5' to 3' exonuclease, C-terminal subdomain"/>
    <property type="match status" value="1"/>
</dbReference>
<dbReference type="HAMAP" id="MF_01113">
    <property type="entry name" value="DNApol_IV"/>
    <property type="match status" value="1"/>
</dbReference>
<reference evidence="19" key="1">
    <citation type="submission" date="2017-11" db="EMBL/GenBank/DDBJ databases">
        <authorList>
            <person name="Watanabe M."/>
            <person name="Kojima H."/>
        </authorList>
    </citation>
    <scope>NUCLEOTIDE SEQUENCE [LARGE SCALE GENOMIC DNA]</scope>
    <source>
        <strain evidence="19">Tokyo 01</strain>
    </source>
</reference>
<evidence type="ECO:0000256" key="1">
    <source>
        <dbReference type="ARBA" id="ARBA00004496"/>
    </source>
</evidence>
<dbReference type="InterPro" id="IPR043502">
    <property type="entry name" value="DNA/RNA_pol_sf"/>
</dbReference>
<keyword evidence="12 16" id="KW-0239">DNA-directed DNA polymerase</keyword>